<dbReference type="Pfam" id="PF01582">
    <property type="entry name" value="TIR"/>
    <property type="match status" value="1"/>
</dbReference>
<accession>A0A0S3R8N0</accession>
<keyword evidence="5" id="KW-1133">Transmembrane helix</keyword>
<protein>
    <recommendedName>
        <fullName evidence="6">TIR domain-containing protein</fullName>
    </recommendedName>
</protein>
<keyword evidence="4" id="KW-0520">NAD</keyword>
<dbReference type="PRINTS" id="PR00364">
    <property type="entry name" value="DISEASERSIST"/>
</dbReference>
<dbReference type="GO" id="GO:0007165">
    <property type="term" value="P:signal transduction"/>
    <property type="evidence" value="ECO:0007669"/>
    <property type="project" value="InterPro"/>
</dbReference>
<dbReference type="InterPro" id="IPR027417">
    <property type="entry name" value="P-loop_NTPase"/>
</dbReference>
<dbReference type="PROSITE" id="PS50104">
    <property type="entry name" value="TIR"/>
    <property type="match status" value="1"/>
</dbReference>
<name>A0A0S3R8N0_PHAAN</name>
<keyword evidence="2" id="KW-0677">Repeat</keyword>
<organism evidence="7 8">
    <name type="scientific">Vigna angularis var. angularis</name>
    <dbReference type="NCBI Taxonomy" id="157739"/>
    <lineage>
        <taxon>Eukaryota</taxon>
        <taxon>Viridiplantae</taxon>
        <taxon>Streptophyta</taxon>
        <taxon>Embryophyta</taxon>
        <taxon>Tracheophyta</taxon>
        <taxon>Spermatophyta</taxon>
        <taxon>Magnoliopsida</taxon>
        <taxon>eudicotyledons</taxon>
        <taxon>Gunneridae</taxon>
        <taxon>Pentapetalae</taxon>
        <taxon>rosids</taxon>
        <taxon>fabids</taxon>
        <taxon>Fabales</taxon>
        <taxon>Fabaceae</taxon>
        <taxon>Papilionoideae</taxon>
        <taxon>50 kb inversion clade</taxon>
        <taxon>NPAAA clade</taxon>
        <taxon>indigoferoid/millettioid clade</taxon>
        <taxon>Phaseoleae</taxon>
        <taxon>Vigna</taxon>
    </lineage>
</organism>
<dbReference type="PANTHER" id="PTHR11017:SF252">
    <property type="entry name" value="RESISTANCE PROTEIN (TIR-NBS-LRR CLASS), PUTATIVE-RELATED"/>
    <property type="match status" value="1"/>
</dbReference>
<feature type="transmembrane region" description="Helical" evidence="5">
    <location>
        <begin position="1405"/>
        <end position="1428"/>
    </location>
</feature>
<dbReference type="InterPro" id="IPR042197">
    <property type="entry name" value="Apaf_helical"/>
</dbReference>
<evidence type="ECO:0000256" key="2">
    <source>
        <dbReference type="ARBA" id="ARBA00022737"/>
    </source>
</evidence>
<dbReference type="Proteomes" id="UP000291084">
    <property type="component" value="Chromosome 1"/>
</dbReference>
<dbReference type="SUPFAM" id="SSF52540">
    <property type="entry name" value="P-loop containing nucleoside triphosphate hydrolases"/>
    <property type="match status" value="1"/>
</dbReference>
<dbReference type="Gene3D" id="3.80.10.10">
    <property type="entry name" value="Ribonuclease Inhibitor"/>
    <property type="match status" value="2"/>
</dbReference>
<dbReference type="FunFam" id="3.40.50.10140:FF:000007">
    <property type="entry name" value="Disease resistance protein (TIR-NBS-LRR class)"/>
    <property type="match status" value="1"/>
</dbReference>
<evidence type="ECO:0000256" key="1">
    <source>
        <dbReference type="ARBA" id="ARBA00022614"/>
    </source>
</evidence>
<sequence>MANHGDFTYDVFMSFKGENGTRYSFTDHLYRALLRHGINAFRDEQSLRSGDEIRPSLFQAIEASRISLVVLCQNYASSSWCLDELAKILHCYENKGKHVVAIFYLVEPSDVRYQKNSYATAMSKHENRYGKDSEKVKAWRSALSRVCDLTGIHYRNHMYETEVIEKIVKDTSAKLPPMPLQIKHLVGLDSRFERVKSLIDVESNDEVCILGIYGVGGIGKTTFAVDLYNKIRHHFEAASFLANVREKTNKSIKGLEDLQRTLLSEMGEETETIIGSTFKGSSEIKCRLGHKRVLLIVDDVDSVKQLEALAGGYDWFGPGSRIIITTRDKDVLHKHHVEIKGYKMEELNYQESLELFCWYAFNRSRAAENFANISTSAVRYAKGIPLALRVIGSNLKGRGPEECETELQKYRKVPDSEIQGVLEISYTSLSNLDQKIFLDIACFFKGERWDYVKRILDACDFNPDIKVFVSKCLITVDENGCLEMHDLIQDMGREIVRKESPSNPGYRSRLWCHKDVHEVLKENSGSDTVEGIMLYPPKQEKIDYWTMTAFKKMKNLRILIVRNAIFSSGPSYLPNSLRLIDWKGYPSKSFPPDFYPHRIVDFKLPHSSLIFKKPFQRFEDLTFINLSHCQFITQIPDLSGAKSLKVFTLDKCYRLTRFEKSIGFMPNLVYLSASECTLLTSFVPTMYLPSLEVLSFNFCRRLEHFPHVMQKMDKPLKIYMMSTAIKKIPESIGNLTGLEHIDMSVCKELKNLPSSFFLLPKLVTLKVDECSQLGESFQRFQKSRHSVANGSSNLVTLHFCETNPSYEDLCAILETFPKLEDLNVSHNGFVALPNIIGGSSHLKSLDVSFCRNLKEIPELPLSIQKVDARYCQSLTSEASSMLWSKQVSEEIQRIQVVMPMLKREIPEWFDCIGTKEIPHFWARRKFPVVALALVFQESKKKLSDFEHAFQSAVESFTGFVNWHTVSLHLFIDGQEICGRDYHCFNVGEDHVLFCDLRVLFRDEEWQGLDASLGDDWKAIQVQYESDLILSHWGVNVYEQETNTDDIQFRFPTPSSRRNLIPSSLLVPKGCPKQKMKHMLESFDPRDIFNKNLSLIESEEGPSRAGKVLLRTWRNAKAEITEEASISVYGASLKQEHEESVDDVVQVLEMIKENVPKHFSDSNPEEMQSFGGFVERLLRARVEVMKEKGLDMGMPILLEYTDGGGSKYRRFWGVLQLKVGDPFYKAVLRKYIQLSLEFSASNKAASSSGSWFENLRITIVLLKCLDPAMDEALGFGYEESLEEGYYDPELEELMMRIEQDGMGFNKSYGKMKASIVRTDESVSPEYLFETLIFRRLIALGKLSMFGSATKFKITPYGNIRVEDDPFRIPKTCFWSLILVLHLLFFIIIWLFCSVGYVGLLICRIPVIGKILVCGWWLVMQILVSCKYLYHRMGKIMKIKKKDL</sequence>
<evidence type="ECO:0000259" key="6">
    <source>
        <dbReference type="PROSITE" id="PS50104"/>
    </source>
</evidence>
<evidence type="ECO:0000313" key="8">
    <source>
        <dbReference type="Proteomes" id="UP000291084"/>
    </source>
</evidence>
<keyword evidence="8" id="KW-1185">Reference proteome</keyword>
<dbReference type="Pfam" id="PF23286">
    <property type="entry name" value="LRR_13"/>
    <property type="match status" value="1"/>
</dbReference>
<gene>
    <name evidence="7" type="primary">Vigan.01G495800</name>
    <name evidence="7" type="ORF">VIGAN_01495800</name>
</gene>
<dbReference type="InterPro" id="IPR058546">
    <property type="entry name" value="RPS4B/Roq1-like_LRR"/>
</dbReference>
<dbReference type="InterPro" id="IPR035897">
    <property type="entry name" value="Toll_tir_struct_dom_sf"/>
</dbReference>
<evidence type="ECO:0000256" key="3">
    <source>
        <dbReference type="ARBA" id="ARBA00022821"/>
    </source>
</evidence>
<keyword evidence="5" id="KW-0472">Membrane</keyword>
<feature type="transmembrane region" description="Helical" evidence="5">
    <location>
        <begin position="1372"/>
        <end position="1398"/>
    </location>
</feature>
<feature type="domain" description="TIR" evidence="6">
    <location>
        <begin position="7"/>
        <end position="175"/>
    </location>
</feature>
<keyword evidence="5" id="KW-0812">Transmembrane</keyword>
<dbReference type="InterPro" id="IPR058192">
    <property type="entry name" value="WHD_ROQ1-like"/>
</dbReference>
<dbReference type="SUPFAM" id="SSF52058">
    <property type="entry name" value="L domain-like"/>
    <property type="match status" value="1"/>
</dbReference>
<dbReference type="InterPro" id="IPR032675">
    <property type="entry name" value="LRR_dom_sf"/>
</dbReference>
<dbReference type="Pfam" id="PF23282">
    <property type="entry name" value="WHD_ROQ1"/>
    <property type="match status" value="1"/>
</dbReference>
<dbReference type="GO" id="GO:0006952">
    <property type="term" value="P:defense response"/>
    <property type="evidence" value="ECO:0007669"/>
    <property type="project" value="InterPro"/>
</dbReference>
<dbReference type="PANTHER" id="PTHR11017">
    <property type="entry name" value="LEUCINE-RICH REPEAT-CONTAINING PROTEIN"/>
    <property type="match status" value="1"/>
</dbReference>
<dbReference type="GO" id="GO:0043531">
    <property type="term" value="F:ADP binding"/>
    <property type="evidence" value="ECO:0007669"/>
    <property type="project" value="InterPro"/>
</dbReference>
<dbReference type="InterPro" id="IPR000157">
    <property type="entry name" value="TIR_dom"/>
</dbReference>
<dbReference type="InterPro" id="IPR044974">
    <property type="entry name" value="Disease_R_plants"/>
</dbReference>
<proteinExistence type="predicted"/>
<dbReference type="Gene3D" id="1.10.8.430">
    <property type="entry name" value="Helical domain of apoptotic protease-activating factors"/>
    <property type="match status" value="1"/>
</dbReference>
<dbReference type="InterPro" id="IPR002182">
    <property type="entry name" value="NB-ARC"/>
</dbReference>
<dbReference type="OrthoDB" id="1357022at2759"/>
<keyword evidence="3" id="KW-0611">Plant defense</keyword>
<dbReference type="Pfam" id="PF00931">
    <property type="entry name" value="NB-ARC"/>
    <property type="match status" value="1"/>
</dbReference>
<evidence type="ECO:0000313" key="7">
    <source>
        <dbReference type="EMBL" id="BAT76892.1"/>
    </source>
</evidence>
<reference evidence="7 8" key="1">
    <citation type="journal article" date="2015" name="Sci. Rep.">
        <title>The power of single molecule real-time sequencing technology in the de novo assembly of a eukaryotic genome.</title>
        <authorList>
            <person name="Sakai H."/>
            <person name="Naito K."/>
            <person name="Ogiso-Tanaka E."/>
            <person name="Takahashi Y."/>
            <person name="Iseki K."/>
            <person name="Muto C."/>
            <person name="Satou K."/>
            <person name="Teruya K."/>
            <person name="Shiroma A."/>
            <person name="Shimoji M."/>
            <person name="Hirano T."/>
            <person name="Itoh T."/>
            <person name="Kaga A."/>
            <person name="Tomooka N."/>
        </authorList>
    </citation>
    <scope>NUCLEOTIDE SEQUENCE [LARGE SCALE GENOMIC DNA]</scope>
    <source>
        <strain evidence="8">cv. Shumari</strain>
    </source>
</reference>
<evidence type="ECO:0000256" key="4">
    <source>
        <dbReference type="ARBA" id="ARBA00023027"/>
    </source>
</evidence>
<dbReference type="EMBL" id="AP015034">
    <property type="protein sequence ID" value="BAT76892.1"/>
    <property type="molecule type" value="Genomic_DNA"/>
</dbReference>
<evidence type="ECO:0000256" key="5">
    <source>
        <dbReference type="SAM" id="Phobius"/>
    </source>
</evidence>
<dbReference type="Gene3D" id="3.40.50.300">
    <property type="entry name" value="P-loop containing nucleotide triphosphate hydrolases"/>
    <property type="match status" value="1"/>
</dbReference>
<dbReference type="SMART" id="SM00255">
    <property type="entry name" value="TIR"/>
    <property type="match status" value="1"/>
</dbReference>
<dbReference type="SUPFAM" id="SSF52200">
    <property type="entry name" value="Toll/Interleukin receptor TIR domain"/>
    <property type="match status" value="1"/>
</dbReference>
<dbReference type="Gene3D" id="3.40.50.10140">
    <property type="entry name" value="Toll/interleukin-1 receptor homology (TIR) domain"/>
    <property type="match status" value="1"/>
</dbReference>
<keyword evidence="1" id="KW-0433">Leucine-rich repeat</keyword>